<accession>A0AA89L4E6</accession>
<protein>
    <submittedName>
        <fullName evidence="2">Low temperature requirement protein ltra</fullName>
    </submittedName>
</protein>
<feature type="transmembrane region" description="Helical" evidence="1">
    <location>
        <begin position="282"/>
        <end position="303"/>
    </location>
</feature>
<dbReference type="InterPro" id="IPR010640">
    <property type="entry name" value="Low_temperature_requirement_A"/>
</dbReference>
<sequence>MNTILTKRVSLIELFYDLVFVYMISRAITLIHHLHHGIISPINLAIFVLVMVVFINSWMVQMVFTNRYGESSWTNTTFSFIDMAIILYMSNAFDHRLVTFFIAAGLLSLTLCLQYIIVYFQSTKKIDRQISKSFAIILGLRTITLLIGGILGNFTGTIIALTGIIIGWILPAFTGKYTRRHPIIFAHLLERLTALIILMFGETIVGIADYFTQDNFTIYSLLIFISVVSLFFTYIVEFDHMIDESQNKQTGNLIIYLHYFILFGISFFTVALKFISEETAQPFFAITCLYGGVVLFYIGLSIANQYNQIIANKGVVVTFILTTLLGYLTSLCWQIFPVFVISITSVTIINVTCLTSFMLKKRL</sequence>
<feature type="transmembrane region" description="Helical" evidence="1">
    <location>
        <begin position="133"/>
        <end position="152"/>
    </location>
</feature>
<proteinExistence type="predicted"/>
<keyword evidence="1" id="KW-1133">Transmembrane helix</keyword>
<feature type="transmembrane region" description="Helical" evidence="1">
    <location>
        <begin position="158"/>
        <end position="177"/>
    </location>
</feature>
<feature type="transmembrane region" description="Helical" evidence="1">
    <location>
        <begin position="335"/>
        <end position="359"/>
    </location>
</feature>
<comment type="caution">
    <text evidence="2">The sequence shown here is derived from an EMBL/GenBank/DDBJ whole genome shotgun (WGS) entry which is preliminary data.</text>
</comment>
<evidence type="ECO:0000256" key="1">
    <source>
        <dbReference type="SAM" id="Phobius"/>
    </source>
</evidence>
<feature type="transmembrane region" description="Helical" evidence="1">
    <location>
        <begin position="310"/>
        <end position="329"/>
    </location>
</feature>
<reference evidence="2 3" key="1">
    <citation type="journal article" date="2015" name="Genome Announc.">
        <title>Expanding the biotechnology potential of lactobacilli through comparative genomics of 213 strains and associated genera.</title>
        <authorList>
            <person name="Sun Z."/>
            <person name="Harris H.M."/>
            <person name="McCann A."/>
            <person name="Guo C."/>
            <person name="Argimon S."/>
            <person name="Zhang W."/>
            <person name="Yang X."/>
            <person name="Jeffery I.B."/>
            <person name="Cooney J.C."/>
            <person name="Kagawa T.F."/>
            <person name="Liu W."/>
            <person name="Song Y."/>
            <person name="Salvetti E."/>
            <person name="Wrobel A."/>
            <person name="Rasinkangas P."/>
            <person name="Parkhill J."/>
            <person name="Rea M.C."/>
            <person name="O'Sullivan O."/>
            <person name="Ritari J."/>
            <person name="Douillard F.P."/>
            <person name="Paul Ross R."/>
            <person name="Yang R."/>
            <person name="Briner A.E."/>
            <person name="Felis G.E."/>
            <person name="de Vos W.M."/>
            <person name="Barrangou R."/>
            <person name="Klaenhammer T.R."/>
            <person name="Caufield P.W."/>
            <person name="Cui Y."/>
            <person name="Zhang H."/>
            <person name="O'Toole P.W."/>
        </authorList>
    </citation>
    <scope>NUCLEOTIDE SEQUENCE [LARGE SCALE GENOMIC DNA]</scope>
    <source>
        <strain evidence="2 3">DSM 20719</strain>
    </source>
</reference>
<evidence type="ECO:0000313" key="2">
    <source>
        <dbReference type="EMBL" id="KRM23422.1"/>
    </source>
</evidence>
<feature type="transmembrane region" description="Helical" evidence="1">
    <location>
        <begin position="217"/>
        <end position="236"/>
    </location>
</feature>
<dbReference type="AlphaFoldDB" id="A0AA89L4E6"/>
<keyword evidence="1" id="KW-0472">Membrane</keyword>
<dbReference type="Pfam" id="PF06772">
    <property type="entry name" value="LtrA"/>
    <property type="match status" value="1"/>
</dbReference>
<dbReference type="Proteomes" id="UP000050823">
    <property type="component" value="Unassembled WGS sequence"/>
</dbReference>
<dbReference type="EMBL" id="AYZB01000020">
    <property type="protein sequence ID" value="KRM23422.1"/>
    <property type="molecule type" value="Genomic_DNA"/>
</dbReference>
<feature type="transmembrane region" description="Helical" evidence="1">
    <location>
        <begin position="256"/>
        <end position="276"/>
    </location>
</feature>
<feature type="transmembrane region" description="Helical" evidence="1">
    <location>
        <begin position="189"/>
        <end position="211"/>
    </location>
</feature>
<feature type="transmembrane region" description="Helical" evidence="1">
    <location>
        <begin position="38"/>
        <end position="60"/>
    </location>
</feature>
<dbReference type="RefSeq" id="WP_057908112.1">
    <property type="nucleotide sequence ID" value="NZ_AYZB01000020.1"/>
</dbReference>
<organism evidence="2 3">
    <name type="scientific">Latilactobacillus graminis DSM 20719</name>
    <dbReference type="NCBI Taxonomy" id="1423752"/>
    <lineage>
        <taxon>Bacteria</taxon>
        <taxon>Bacillati</taxon>
        <taxon>Bacillota</taxon>
        <taxon>Bacilli</taxon>
        <taxon>Lactobacillales</taxon>
        <taxon>Lactobacillaceae</taxon>
        <taxon>Latilactobacillus</taxon>
    </lineage>
</organism>
<dbReference type="PANTHER" id="PTHR36840:SF1">
    <property type="entry name" value="BLL5714 PROTEIN"/>
    <property type="match status" value="1"/>
</dbReference>
<name>A0AA89L4E6_9LACO</name>
<dbReference type="PANTHER" id="PTHR36840">
    <property type="entry name" value="BLL5714 PROTEIN"/>
    <property type="match status" value="1"/>
</dbReference>
<feature type="transmembrane region" description="Helical" evidence="1">
    <location>
        <begin position="72"/>
        <end position="91"/>
    </location>
</feature>
<gene>
    <name evidence="2" type="ORF">FC90_GL000378</name>
</gene>
<feature type="transmembrane region" description="Helical" evidence="1">
    <location>
        <begin position="97"/>
        <end position="121"/>
    </location>
</feature>
<feature type="transmembrane region" description="Helical" evidence="1">
    <location>
        <begin position="12"/>
        <end position="32"/>
    </location>
</feature>
<keyword evidence="1" id="KW-0812">Transmembrane</keyword>
<evidence type="ECO:0000313" key="3">
    <source>
        <dbReference type="Proteomes" id="UP000050823"/>
    </source>
</evidence>